<gene>
    <name evidence="1" type="ORF">QJS04_geneDACA006102</name>
</gene>
<sequence length="212" mass="23460">MQTSCLTWEKFLFSLQSLINCILLIPTFKEWFLTGSTISTTPLTTVYDRIFATLAANEDDASLDAALGNLDLRLDELLVIGVLRHRLCEVLLNLRFFNWAGRARSGSSYRHMRATYNAIFHTLSRAGLFSVLLDWLGSFSAIGRAALAVSMSENVRFHNTLAMGYAAAGIRTWPSPSRRGCGSTATTTTPLPTTCFSTRSSRWGPSTSWNSC</sequence>
<organism evidence="1 2">
    <name type="scientific">Acorus gramineus</name>
    <name type="common">Dwarf sweet flag</name>
    <dbReference type="NCBI Taxonomy" id="55184"/>
    <lineage>
        <taxon>Eukaryota</taxon>
        <taxon>Viridiplantae</taxon>
        <taxon>Streptophyta</taxon>
        <taxon>Embryophyta</taxon>
        <taxon>Tracheophyta</taxon>
        <taxon>Spermatophyta</taxon>
        <taxon>Magnoliopsida</taxon>
        <taxon>Liliopsida</taxon>
        <taxon>Acoraceae</taxon>
        <taxon>Acorus</taxon>
    </lineage>
</organism>
<reference evidence="1" key="1">
    <citation type="journal article" date="2023" name="Nat. Commun.">
        <title>Diploid and tetraploid genomes of Acorus and the evolution of monocots.</title>
        <authorList>
            <person name="Ma L."/>
            <person name="Liu K.W."/>
            <person name="Li Z."/>
            <person name="Hsiao Y.Y."/>
            <person name="Qi Y."/>
            <person name="Fu T."/>
            <person name="Tang G.D."/>
            <person name="Zhang D."/>
            <person name="Sun W.H."/>
            <person name="Liu D.K."/>
            <person name="Li Y."/>
            <person name="Chen G.Z."/>
            <person name="Liu X.D."/>
            <person name="Liao X.Y."/>
            <person name="Jiang Y.T."/>
            <person name="Yu X."/>
            <person name="Hao Y."/>
            <person name="Huang J."/>
            <person name="Zhao X.W."/>
            <person name="Ke S."/>
            <person name="Chen Y.Y."/>
            <person name="Wu W.L."/>
            <person name="Hsu J.L."/>
            <person name="Lin Y.F."/>
            <person name="Huang M.D."/>
            <person name="Li C.Y."/>
            <person name="Huang L."/>
            <person name="Wang Z.W."/>
            <person name="Zhao X."/>
            <person name="Zhong W.Y."/>
            <person name="Peng D.H."/>
            <person name="Ahmad S."/>
            <person name="Lan S."/>
            <person name="Zhang J.S."/>
            <person name="Tsai W.C."/>
            <person name="Van de Peer Y."/>
            <person name="Liu Z.J."/>
        </authorList>
    </citation>
    <scope>NUCLEOTIDE SEQUENCE</scope>
    <source>
        <strain evidence="1">SCP</strain>
    </source>
</reference>
<dbReference type="Proteomes" id="UP001179952">
    <property type="component" value="Unassembled WGS sequence"/>
</dbReference>
<protein>
    <submittedName>
        <fullName evidence="1">Uncharacterized protein</fullName>
    </submittedName>
</protein>
<evidence type="ECO:0000313" key="1">
    <source>
        <dbReference type="EMBL" id="KAK1270120.1"/>
    </source>
</evidence>
<dbReference type="EMBL" id="JAUJYN010000005">
    <property type="protein sequence ID" value="KAK1270120.1"/>
    <property type="molecule type" value="Genomic_DNA"/>
</dbReference>
<evidence type="ECO:0000313" key="2">
    <source>
        <dbReference type="Proteomes" id="UP001179952"/>
    </source>
</evidence>
<dbReference type="AlphaFoldDB" id="A0AAV9B0F2"/>
<proteinExistence type="predicted"/>
<accession>A0AAV9B0F2</accession>
<comment type="caution">
    <text evidence="1">The sequence shown here is derived from an EMBL/GenBank/DDBJ whole genome shotgun (WGS) entry which is preliminary data.</text>
</comment>
<keyword evidence="2" id="KW-1185">Reference proteome</keyword>
<reference evidence="1" key="2">
    <citation type="submission" date="2023-06" db="EMBL/GenBank/DDBJ databases">
        <authorList>
            <person name="Ma L."/>
            <person name="Liu K.-W."/>
            <person name="Li Z."/>
            <person name="Hsiao Y.-Y."/>
            <person name="Qi Y."/>
            <person name="Fu T."/>
            <person name="Tang G."/>
            <person name="Zhang D."/>
            <person name="Sun W.-H."/>
            <person name="Liu D.-K."/>
            <person name="Li Y."/>
            <person name="Chen G.-Z."/>
            <person name="Liu X.-D."/>
            <person name="Liao X.-Y."/>
            <person name="Jiang Y.-T."/>
            <person name="Yu X."/>
            <person name="Hao Y."/>
            <person name="Huang J."/>
            <person name="Zhao X.-W."/>
            <person name="Ke S."/>
            <person name="Chen Y.-Y."/>
            <person name="Wu W.-L."/>
            <person name="Hsu J.-L."/>
            <person name="Lin Y.-F."/>
            <person name="Huang M.-D."/>
            <person name="Li C.-Y."/>
            <person name="Huang L."/>
            <person name="Wang Z.-W."/>
            <person name="Zhao X."/>
            <person name="Zhong W.-Y."/>
            <person name="Peng D.-H."/>
            <person name="Ahmad S."/>
            <person name="Lan S."/>
            <person name="Zhang J.-S."/>
            <person name="Tsai W.-C."/>
            <person name="Van De Peer Y."/>
            <person name="Liu Z.-J."/>
        </authorList>
    </citation>
    <scope>NUCLEOTIDE SEQUENCE</scope>
    <source>
        <strain evidence="1">SCP</strain>
        <tissue evidence="1">Leaves</tissue>
    </source>
</reference>
<name>A0AAV9B0F2_ACOGR</name>